<evidence type="ECO:0000313" key="3">
    <source>
        <dbReference type="EMBL" id="SLN41307.1"/>
    </source>
</evidence>
<organism evidence="3 4">
    <name type="scientific">Oceanibacterium hippocampi</name>
    <dbReference type="NCBI Taxonomy" id="745714"/>
    <lineage>
        <taxon>Bacteria</taxon>
        <taxon>Pseudomonadati</taxon>
        <taxon>Pseudomonadota</taxon>
        <taxon>Alphaproteobacteria</taxon>
        <taxon>Sneathiellales</taxon>
        <taxon>Sneathiellaceae</taxon>
        <taxon>Oceanibacterium</taxon>
    </lineage>
</organism>
<dbReference type="InterPro" id="IPR007172">
    <property type="entry name" value="DUF374"/>
</dbReference>
<protein>
    <recommendedName>
        <fullName evidence="2">DUF374 domain-containing protein</fullName>
    </recommendedName>
</protein>
<gene>
    <name evidence="3" type="ORF">OCH7691_01746</name>
</gene>
<dbReference type="CDD" id="cd07983">
    <property type="entry name" value="LPLAT_DUF374-like"/>
    <property type="match status" value="1"/>
</dbReference>
<dbReference type="EMBL" id="FWFR01000001">
    <property type="protein sequence ID" value="SLN41307.1"/>
    <property type="molecule type" value="Genomic_DNA"/>
</dbReference>
<sequence>MVRHLTCLVIAGYIWLVFRSGRWREQGGEVPRGFWDAGRPFIIAFWHGRLLMVPVFWRRGRRLRVLISQHRDGALIADSVAHFGLENIRGSSSRGATSALRAMLRTLQEGDCVGITPDGPRGPRMRASDGVVKLASRAGVPIVPAAFSARRRRLMPSWDRFVLPAPFSSGLFLWGEPIEVPARADAAALEVARADVERRLTALADEADRLCGQPPVPPATAGDAPRGAVGEARTG</sequence>
<feature type="domain" description="DUF374" evidence="2">
    <location>
        <begin position="56"/>
        <end position="124"/>
    </location>
</feature>
<dbReference type="Pfam" id="PF04028">
    <property type="entry name" value="DUF374"/>
    <property type="match status" value="1"/>
</dbReference>
<feature type="region of interest" description="Disordered" evidence="1">
    <location>
        <begin position="206"/>
        <end position="235"/>
    </location>
</feature>
<keyword evidence="4" id="KW-1185">Reference proteome</keyword>
<evidence type="ECO:0000313" key="4">
    <source>
        <dbReference type="Proteomes" id="UP000193200"/>
    </source>
</evidence>
<accession>A0A1Y5SI13</accession>
<dbReference type="SUPFAM" id="SSF69593">
    <property type="entry name" value="Glycerol-3-phosphate (1)-acyltransferase"/>
    <property type="match status" value="1"/>
</dbReference>
<dbReference type="AlphaFoldDB" id="A0A1Y5SI13"/>
<proteinExistence type="predicted"/>
<dbReference type="Proteomes" id="UP000193200">
    <property type="component" value="Unassembled WGS sequence"/>
</dbReference>
<evidence type="ECO:0000259" key="2">
    <source>
        <dbReference type="Pfam" id="PF04028"/>
    </source>
</evidence>
<reference evidence="3 4" key="1">
    <citation type="submission" date="2017-03" db="EMBL/GenBank/DDBJ databases">
        <authorList>
            <person name="Afonso C.L."/>
            <person name="Miller P.J."/>
            <person name="Scott M.A."/>
            <person name="Spackman E."/>
            <person name="Goraichik I."/>
            <person name="Dimitrov K.M."/>
            <person name="Suarez D.L."/>
            <person name="Swayne D.E."/>
        </authorList>
    </citation>
    <scope>NUCLEOTIDE SEQUENCE [LARGE SCALE GENOMIC DNA]</scope>
    <source>
        <strain evidence="3 4">CECT 7691</strain>
    </source>
</reference>
<dbReference type="InParanoid" id="A0A1Y5SI13"/>
<evidence type="ECO:0000256" key="1">
    <source>
        <dbReference type="SAM" id="MobiDB-lite"/>
    </source>
</evidence>
<name>A0A1Y5SI13_9PROT</name>